<sequence length="58" mass="6384">MSHFRKFKVSKHIVVMISDEFARFLTMIAANFMALGFLALGLIASALYFGVIPGLPGH</sequence>
<reference evidence="2 3" key="1">
    <citation type="submission" date="2024-06" db="EMBL/GenBank/DDBJ databases">
        <title>The Natural Products Discovery Center: Release of the First 8490 Sequenced Strains for Exploring Actinobacteria Biosynthetic Diversity.</title>
        <authorList>
            <person name="Kalkreuter E."/>
            <person name="Kautsar S.A."/>
            <person name="Yang D."/>
            <person name="Bader C.D."/>
            <person name="Teijaro C.N."/>
            <person name="Fluegel L."/>
            <person name="Davis C.M."/>
            <person name="Simpson J.R."/>
            <person name="Lauterbach L."/>
            <person name="Steele A.D."/>
            <person name="Gui C."/>
            <person name="Meng S."/>
            <person name="Li G."/>
            <person name="Viehrig K."/>
            <person name="Ye F."/>
            <person name="Su P."/>
            <person name="Kiefer A.F."/>
            <person name="Nichols A."/>
            <person name="Cepeda A.J."/>
            <person name="Yan W."/>
            <person name="Fan B."/>
            <person name="Jiang Y."/>
            <person name="Adhikari A."/>
            <person name="Zheng C.-J."/>
            <person name="Schuster L."/>
            <person name="Cowan T.M."/>
            <person name="Smanski M.J."/>
            <person name="Chevrette M.G."/>
            <person name="De Carvalho L.P.S."/>
            <person name="Shen B."/>
        </authorList>
    </citation>
    <scope>NUCLEOTIDE SEQUENCE [LARGE SCALE GENOMIC DNA]</scope>
    <source>
        <strain evidence="2 3">NPDC048117</strain>
    </source>
</reference>
<keyword evidence="1" id="KW-0472">Membrane</keyword>
<organism evidence="2 3">
    <name type="scientific">Streptomyces chilikensis</name>
    <dbReference type="NCBI Taxonomy" id="1194079"/>
    <lineage>
        <taxon>Bacteria</taxon>
        <taxon>Bacillati</taxon>
        <taxon>Actinomycetota</taxon>
        <taxon>Actinomycetes</taxon>
        <taxon>Kitasatosporales</taxon>
        <taxon>Streptomycetaceae</taxon>
        <taxon>Streptomyces</taxon>
    </lineage>
</organism>
<gene>
    <name evidence="2" type="ORF">AB0D95_08120</name>
</gene>
<evidence type="ECO:0000313" key="2">
    <source>
        <dbReference type="EMBL" id="MEU9577218.1"/>
    </source>
</evidence>
<feature type="transmembrane region" description="Helical" evidence="1">
    <location>
        <begin position="21"/>
        <end position="49"/>
    </location>
</feature>
<dbReference type="RefSeq" id="WP_359270211.1">
    <property type="nucleotide sequence ID" value="NZ_JBEZNA010000012.1"/>
</dbReference>
<dbReference type="EMBL" id="JBEZNA010000012">
    <property type="protein sequence ID" value="MEU9577218.1"/>
    <property type="molecule type" value="Genomic_DNA"/>
</dbReference>
<proteinExistence type="predicted"/>
<protein>
    <submittedName>
        <fullName evidence="2">Uncharacterized protein</fullName>
    </submittedName>
</protein>
<evidence type="ECO:0000256" key="1">
    <source>
        <dbReference type="SAM" id="Phobius"/>
    </source>
</evidence>
<accession>A0ABV3EM09</accession>
<evidence type="ECO:0000313" key="3">
    <source>
        <dbReference type="Proteomes" id="UP001551584"/>
    </source>
</evidence>
<keyword evidence="1" id="KW-1133">Transmembrane helix</keyword>
<dbReference type="Proteomes" id="UP001551584">
    <property type="component" value="Unassembled WGS sequence"/>
</dbReference>
<name>A0ABV3EM09_9ACTN</name>
<comment type="caution">
    <text evidence="2">The sequence shown here is derived from an EMBL/GenBank/DDBJ whole genome shotgun (WGS) entry which is preliminary data.</text>
</comment>
<keyword evidence="3" id="KW-1185">Reference proteome</keyword>
<keyword evidence="1" id="KW-0812">Transmembrane</keyword>